<feature type="transmembrane region" description="Helical" evidence="2">
    <location>
        <begin position="34"/>
        <end position="59"/>
    </location>
</feature>
<reference evidence="3 4" key="1">
    <citation type="submission" date="2019-06" db="EMBL/GenBank/DDBJ databases">
        <title>Sequencing the genomes of 1000 actinobacteria strains.</title>
        <authorList>
            <person name="Klenk H.-P."/>
        </authorList>
    </citation>
    <scope>NUCLEOTIDE SEQUENCE [LARGE SCALE GENOMIC DNA]</scope>
    <source>
        <strain evidence="3 4">DSM 45928</strain>
    </source>
</reference>
<evidence type="ECO:0000256" key="1">
    <source>
        <dbReference type="SAM" id="MobiDB-lite"/>
    </source>
</evidence>
<dbReference type="InParanoid" id="A0A543AQ80"/>
<keyword evidence="2" id="KW-1133">Transmembrane helix</keyword>
<evidence type="ECO:0000256" key="2">
    <source>
        <dbReference type="SAM" id="Phobius"/>
    </source>
</evidence>
<dbReference type="AlphaFoldDB" id="A0A543AQ80"/>
<dbReference type="Proteomes" id="UP000317043">
    <property type="component" value="Unassembled WGS sequence"/>
</dbReference>
<name>A0A543AQ80_9ACTN</name>
<keyword evidence="2" id="KW-0472">Membrane</keyword>
<accession>A0A543AQ80</accession>
<dbReference type="EMBL" id="VFOW01000001">
    <property type="protein sequence ID" value="TQL74753.1"/>
    <property type="molecule type" value="Genomic_DNA"/>
</dbReference>
<sequence length="471" mass="50580">MPGKETNEPWWPRTRRREREWPGAIRGWLGRVGLFTNVALVLLLGLTVTAGITTVLWAGAGGGLAVVPANTSVLDLLKLGLTVTAGIGGVVALVVAYRKQRLNETAEQRLDAAATREDTKLFNERFGAAAQLLASAEPANRLAGIYAMAGLADDWNNGRQTCINVLCGYLRLPYTPPSDTTEDFTPEQSAEHAERAAHRQVRHALLDLLGERLRTEPDPSYTWHGYTFDLAGSTIDGGNLAGIQVTEGTRMNFEGAAFTGGEVSFSRARFAGGEVFFHRAEFTGGRVSFSGAKFTAGRVAFRNAEFTGGEVSFHRAEFTGRRVSFSGAKFTGGEVSFSGAEFTGGEVAFVRAEFAGGRVSFVGARFASGEVSFSGAEFTGGEVAFVGARFAGGEVSFHLAEFTSGEVSFHLAEFTSGRVPFYRAEFTSAEVDFRKVAVWDVPPIFENFPDGPPQGLHLPAQSGVKQIETSD</sequence>
<protein>
    <submittedName>
        <fullName evidence="3">Pentapeptide repeat protein</fullName>
    </submittedName>
</protein>
<gene>
    <name evidence="3" type="ORF">FB566_0239</name>
</gene>
<keyword evidence="4" id="KW-1185">Reference proteome</keyword>
<feature type="transmembrane region" description="Helical" evidence="2">
    <location>
        <begin position="79"/>
        <end position="97"/>
    </location>
</feature>
<dbReference type="Gene3D" id="2.160.20.80">
    <property type="entry name" value="E3 ubiquitin-protein ligase SopA"/>
    <property type="match status" value="1"/>
</dbReference>
<comment type="caution">
    <text evidence="3">The sequence shown here is derived from an EMBL/GenBank/DDBJ whole genome shotgun (WGS) entry which is preliminary data.</text>
</comment>
<evidence type="ECO:0000313" key="4">
    <source>
        <dbReference type="Proteomes" id="UP000317043"/>
    </source>
</evidence>
<organism evidence="3 4">
    <name type="scientific">Stackebrandtia endophytica</name>
    <dbReference type="NCBI Taxonomy" id="1496996"/>
    <lineage>
        <taxon>Bacteria</taxon>
        <taxon>Bacillati</taxon>
        <taxon>Actinomycetota</taxon>
        <taxon>Actinomycetes</taxon>
        <taxon>Glycomycetales</taxon>
        <taxon>Glycomycetaceae</taxon>
        <taxon>Stackebrandtia</taxon>
    </lineage>
</organism>
<dbReference type="OrthoDB" id="8440251at2"/>
<evidence type="ECO:0000313" key="3">
    <source>
        <dbReference type="EMBL" id="TQL74753.1"/>
    </source>
</evidence>
<feature type="region of interest" description="Disordered" evidence="1">
    <location>
        <begin position="450"/>
        <end position="471"/>
    </location>
</feature>
<proteinExistence type="predicted"/>
<keyword evidence="2" id="KW-0812">Transmembrane</keyword>